<dbReference type="FunFam" id="3.20.20.450:FF:000001">
    <property type="entry name" value="Cyclic di-GMP phosphodiesterase yahA"/>
    <property type="match status" value="1"/>
</dbReference>
<protein>
    <submittedName>
        <fullName evidence="7">EAL domain-containing protein</fullName>
    </submittedName>
</protein>
<evidence type="ECO:0000259" key="3">
    <source>
        <dbReference type="PROSITE" id="PS50112"/>
    </source>
</evidence>
<dbReference type="SMART" id="SM00091">
    <property type="entry name" value="PAS"/>
    <property type="match status" value="2"/>
</dbReference>
<dbReference type="Pfam" id="PF00990">
    <property type="entry name" value="GGDEF"/>
    <property type="match status" value="1"/>
</dbReference>
<dbReference type="Pfam" id="PF00563">
    <property type="entry name" value="EAL"/>
    <property type="match status" value="1"/>
</dbReference>
<dbReference type="GO" id="GO:0016020">
    <property type="term" value="C:membrane"/>
    <property type="evidence" value="ECO:0007669"/>
    <property type="project" value="InterPro"/>
</dbReference>
<dbReference type="SUPFAM" id="SSF55073">
    <property type="entry name" value="Nucleotide cyclase"/>
    <property type="match status" value="1"/>
</dbReference>
<dbReference type="PANTHER" id="PTHR44757">
    <property type="entry name" value="DIGUANYLATE CYCLASE DGCP"/>
    <property type="match status" value="1"/>
</dbReference>
<evidence type="ECO:0000259" key="4">
    <source>
        <dbReference type="PROSITE" id="PS50883"/>
    </source>
</evidence>
<dbReference type="InterPro" id="IPR003660">
    <property type="entry name" value="HAMP_dom"/>
</dbReference>
<proteinExistence type="predicted"/>
<evidence type="ECO:0000256" key="2">
    <source>
        <dbReference type="SAM" id="Phobius"/>
    </source>
</evidence>
<dbReference type="InterPro" id="IPR035919">
    <property type="entry name" value="EAL_sf"/>
</dbReference>
<dbReference type="PROSITE" id="PS50883">
    <property type="entry name" value="EAL"/>
    <property type="match status" value="1"/>
</dbReference>
<dbReference type="CDD" id="cd01949">
    <property type="entry name" value="GGDEF"/>
    <property type="match status" value="1"/>
</dbReference>
<dbReference type="InterPro" id="IPR000160">
    <property type="entry name" value="GGDEF_dom"/>
</dbReference>
<dbReference type="OrthoDB" id="9814202at2"/>
<dbReference type="InterPro" id="IPR024478">
    <property type="entry name" value="HlyB_4HB_MCP"/>
</dbReference>
<dbReference type="NCBIfam" id="TIGR00254">
    <property type="entry name" value="GGDEF"/>
    <property type="match status" value="1"/>
</dbReference>
<dbReference type="Proteomes" id="UP000474159">
    <property type="component" value="Unassembled WGS sequence"/>
</dbReference>
<organism evidence="7 8">
    <name type="scientific">Methylobacterium soli</name>
    <dbReference type="NCBI Taxonomy" id="553447"/>
    <lineage>
        <taxon>Bacteria</taxon>
        <taxon>Pseudomonadati</taxon>
        <taxon>Pseudomonadota</taxon>
        <taxon>Alphaproteobacteria</taxon>
        <taxon>Hyphomicrobiales</taxon>
        <taxon>Methylobacteriaceae</taxon>
        <taxon>Methylobacterium</taxon>
    </lineage>
</organism>
<dbReference type="AlphaFoldDB" id="A0A6L3SY75"/>
<dbReference type="PROSITE" id="PS50885">
    <property type="entry name" value="HAMP"/>
    <property type="match status" value="1"/>
</dbReference>
<dbReference type="Gene3D" id="6.10.340.10">
    <property type="match status" value="1"/>
</dbReference>
<dbReference type="EMBL" id="VZZK01000011">
    <property type="protein sequence ID" value="KAB1078864.1"/>
    <property type="molecule type" value="Genomic_DNA"/>
</dbReference>
<dbReference type="Gene3D" id="3.30.70.270">
    <property type="match status" value="1"/>
</dbReference>
<dbReference type="PROSITE" id="PS50887">
    <property type="entry name" value="GGDEF"/>
    <property type="match status" value="1"/>
</dbReference>
<dbReference type="SMART" id="SM00304">
    <property type="entry name" value="HAMP"/>
    <property type="match status" value="1"/>
</dbReference>
<dbReference type="InterPro" id="IPR035965">
    <property type="entry name" value="PAS-like_dom_sf"/>
</dbReference>
<dbReference type="SMART" id="SM00267">
    <property type="entry name" value="GGDEF"/>
    <property type="match status" value="1"/>
</dbReference>
<feature type="domain" description="PAS" evidence="3">
    <location>
        <begin position="288"/>
        <end position="324"/>
    </location>
</feature>
<dbReference type="InterPro" id="IPR052155">
    <property type="entry name" value="Biofilm_reg_signaling"/>
</dbReference>
<dbReference type="SUPFAM" id="SSF141868">
    <property type="entry name" value="EAL domain-like"/>
    <property type="match status" value="1"/>
</dbReference>
<dbReference type="InterPro" id="IPR000014">
    <property type="entry name" value="PAS"/>
</dbReference>
<keyword evidence="2" id="KW-0472">Membrane</keyword>
<dbReference type="SUPFAM" id="SSF55785">
    <property type="entry name" value="PYP-like sensor domain (PAS domain)"/>
    <property type="match status" value="3"/>
</dbReference>
<dbReference type="Gene3D" id="3.20.20.450">
    <property type="entry name" value="EAL domain"/>
    <property type="match status" value="1"/>
</dbReference>
<dbReference type="InterPro" id="IPR029787">
    <property type="entry name" value="Nucleotide_cyclase"/>
</dbReference>
<keyword evidence="2" id="KW-1133">Transmembrane helix</keyword>
<evidence type="ECO:0000259" key="5">
    <source>
        <dbReference type="PROSITE" id="PS50885"/>
    </source>
</evidence>
<feature type="domain" description="GGDEF" evidence="6">
    <location>
        <begin position="565"/>
        <end position="698"/>
    </location>
</feature>
<keyword evidence="8" id="KW-1185">Reference proteome</keyword>
<dbReference type="GO" id="GO:0007165">
    <property type="term" value="P:signal transduction"/>
    <property type="evidence" value="ECO:0007669"/>
    <property type="project" value="InterPro"/>
</dbReference>
<dbReference type="SUPFAM" id="SSF158472">
    <property type="entry name" value="HAMP domain-like"/>
    <property type="match status" value="1"/>
</dbReference>
<feature type="region of interest" description="Disordered" evidence="1">
    <location>
        <begin position="1"/>
        <end position="20"/>
    </location>
</feature>
<sequence length="964" mass="104030">MRRNRTEPSDGEKMSAAGTPRRVADRLSTIRGRIFIAFLIMSLITGALGIYATLGIRQAGFLVNRTYDQSLMSINYARAAATDFAKMRAVFVRRTIAPDAATRARLDAELAELAINLAEDLTIAVERSQSDRAARAGIAVQGAVSTWDEIRRGLDLTAATSSAWEALDRQAAMVDGQIDMLVNYTAGDGFTYRQTARTIVASEIRFYAAATGIALLLSAVVAWLLNRRIMRPVKAASAAAERIAAGRLDDAIPIGGRDELGALLRAMGSMRDNIRAMMAREVNQRRSAQAMLADALESSREGVVVVDAEGRIALANAQAADFFGGQAGAMEPGAMEPGAPVAALPARGADPAARVLDSARTLARDGEVRLADGRWLRVSRSATQAGGFVAVCSDISVLKEQEARLTATNLRLDAALDNMSQGLCLYDADHRLMVVNRRYCEIYGLAPGSIAAGISARDVLQRCIEAGNHPGRTVADLQVEEAEAFGRAEGRTFVQELGDGRIVAIEKRSTADGGFVATYEDVTERRHAEARIAFMARHDALTNLPNRIFLGEQIDSAIAQAGRDSGFAVLCLNLDDFKLVNDTLGHPCGDELLRAAASRLGACVREVDSLARLGGDEFAIVQRGVDRPEDAAILARRIIDVLGAPYTLADHTVTLGVSIGISLAPSDGMSCDKLLKNADVALDRAKAEARGSFRFFEPEMDARLQARRLLERDLREAVAAESFELHYQPIYDLNAERVCGFEALLRWNHPERGRISPAEFIPLAEELGLIIPLGEWVMRRACQEASRWPEGLKVAVNVSAVQFTSARLIGAVREALAASGLPGRRLELEITESVLVANPGTTTAMLHSLKGLGARVSMDDFGTGYSSLSYLRSFPFDKIKIDQSFVRDLGQADDSGFIVRAVIGLGASLGMTTTAEGVETEAQLARLREEGCDEVQGYLFSRPVPSSDIPGLLRRWNGEARAIA</sequence>
<dbReference type="Gene3D" id="3.30.450.20">
    <property type="entry name" value="PAS domain"/>
    <property type="match status" value="2"/>
</dbReference>
<evidence type="ECO:0000259" key="6">
    <source>
        <dbReference type="PROSITE" id="PS50887"/>
    </source>
</evidence>
<evidence type="ECO:0000313" key="7">
    <source>
        <dbReference type="EMBL" id="KAB1078864.1"/>
    </source>
</evidence>
<dbReference type="PROSITE" id="PS50112">
    <property type="entry name" value="PAS"/>
    <property type="match status" value="1"/>
</dbReference>
<dbReference type="Pfam" id="PF00672">
    <property type="entry name" value="HAMP"/>
    <property type="match status" value="1"/>
</dbReference>
<comment type="caution">
    <text evidence="7">The sequence shown here is derived from an EMBL/GenBank/DDBJ whole genome shotgun (WGS) entry which is preliminary data.</text>
</comment>
<keyword evidence="2" id="KW-0812">Transmembrane</keyword>
<dbReference type="CDD" id="cd00130">
    <property type="entry name" value="PAS"/>
    <property type="match status" value="1"/>
</dbReference>
<dbReference type="Pfam" id="PF12729">
    <property type="entry name" value="4HB_MCP_1"/>
    <property type="match status" value="1"/>
</dbReference>
<dbReference type="Pfam" id="PF12860">
    <property type="entry name" value="PAS_7"/>
    <property type="match status" value="2"/>
</dbReference>
<evidence type="ECO:0000256" key="1">
    <source>
        <dbReference type="SAM" id="MobiDB-lite"/>
    </source>
</evidence>
<feature type="domain" description="HAMP" evidence="5">
    <location>
        <begin position="227"/>
        <end position="279"/>
    </location>
</feature>
<accession>A0A6L3SY75</accession>
<name>A0A6L3SY75_9HYPH</name>
<dbReference type="SMART" id="SM00052">
    <property type="entry name" value="EAL"/>
    <property type="match status" value="1"/>
</dbReference>
<dbReference type="InterPro" id="IPR001633">
    <property type="entry name" value="EAL_dom"/>
</dbReference>
<dbReference type="CDD" id="cd01948">
    <property type="entry name" value="EAL"/>
    <property type="match status" value="1"/>
</dbReference>
<feature type="transmembrane region" description="Helical" evidence="2">
    <location>
        <begin position="206"/>
        <end position="225"/>
    </location>
</feature>
<gene>
    <name evidence="7" type="ORF">F6X53_12685</name>
</gene>
<reference evidence="7 8" key="1">
    <citation type="submission" date="2019-09" db="EMBL/GenBank/DDBJ databases">
        <title>YIM 48816 draft genome.</title>
        <authorList>
            <person name="Jiang L."/>
        </authorList>
    </citation>
    <scope>NUCLEOTIDE SEQUENCE [LARGE SCALE GENOMIC DNA]</scope>
    <source>
        <strain evidence="7 8">YIM 48816</strain>
    </source>
</reference>
<feature type="domain" description="EAL" evidence="4">
    <location>
        <begin position="707"/>
        <end position="957"/>
    </location>
</feature>
<evidence type="ECO:0000313" key="8">
    <source>
        <dbReference type="Proteomes" id="UP000474159"/>
    </source>
</evidence>
<dbReference type="PANTHER" id="PTHR44757:SF2">
    <property type="entry name" value="BIOFILM ARCHITECTURE MAINTENANCE PROTEIN MBAA"/>
    <property type="match status" value="1"/>
</dbReference>
<feature type="transmembrane region" description="Helical" evidence="2">
    <location>
        <begin position="34"/>
        <end position="54"/>
    </location>
</feature>
<dbReference type="InterPro" id="IPR043128">
    <property type="entry name" value="Rev_trsase/Diguanyl_cyclase"/>
</dbReference>
<feature type="compositionally biased region" description="Basic and acidic residues" evidence="1">
    <location>
        <begin position="1"/>
        <end position="13"/>
    </location>
</feature>